<reference evidence="1" key="1">
    <citation type="submission" date="2014-11" db="EMBL/GenBank/DDBJ databases">
        <authorList>
            <person name="Amaro Gonzalez C."/>
        </authorList>
    </citation>
    <scope>NUCLEOTIDE SEQUENCE</scope>
</reference>
<name>A0A0E9UFG3_ANGAN</name>
<dbReference type="AlphaFoldDB" id="A0A0E9UFG3"/>
<accession>A0A0E9UFG3</accession>
<reference evidence="1" key="2">
    <citation type="journal article" date="2015" name="Fish Shellfish Immunol.">
        <title>Early steps in the European eel (Anguilla anguilla)-Vibrio vulnificus interaction in the gills: Role of the RtxA13 toxin.</title>
        <authorList>
            <person name="Callol A."/>
            <person name="Pajuelo D."/>
            <person name="Ebbesson L."/>
            <person name="Teles M."/>
            <person name="MacKenzie S."/>
            <person name="Amaro C."/>
        </authorList>
    </citation>
    <scope>NUCLEOTIDE SEQUENCE</scope>
</reference>
<protein>
    <submittedName>
        <fullName evidence="1">Uncharacterized protein</fullName>
    </submittedName>
</protein>
<proteinExistence type="predicted"/>
<dbReference type="EMBL" id="GBXM01044016">
    <property type="protein sequence ID" value="JAH64561.1"/>
    <property type="molecule type" value="Transcribed_RNA"/>
</dbReference>
<organism evidence="1">
    <name type="scientific">Anguilla anguilla</name>
    <name type="common">European freshwater eel</name>
    <name type="synonym">Muraena anguilla</name>
    <dbReference type="NCBI Taxonomy" id="7936"/>
    <lineage>
        <taxon>Eukaryota</taxon>
        <taxon>Metazoa</taxon>
        <taxon>Chordata</taxon>
        <taxon>Craniata</taxon>
        <taxon>Vertebrata</taxon>
        <taxon>Euteleostomi</taxon>
        <taxon>Actinopterygii</taxon>
        <taxon>Neopterygii</taxon>
        <taxon>Teleostei</taxon>
        <taxon>Anguilliformes</taxon>
        <taxon>Anguillidae</taxon>
        <taxon>Anguilla</taxon>
    </lineage>
</organism>
<evidence type="ECO:0000313" key="1">
    <source>
        <dbReference type="EMBL" id="JAH64561.1"/>
    </source>
</evidence>
<sequence length="35" mass="4062">MNHLPHRGFIYGFERATIRHTSHAQMCILKLTLAP</sequence>